<dbReference type="InterPro" id="IPR015864">
    <property type="entry name" value="FAD_synthase"/>
</dbReference>
<dbReference type="GO" id="GO:0006747">
    <property type="term" value="P:FAD biosynthetic process"/>
    <property type="evidence" value="ECO:0007669"/>
    <property type="project" value="UniProtKB-UniRule"/>
</dbReference>
<dbReference type="FunFam" id="2.40.30.30:FF:000003">
    <property type="entry name" value="Riboflavin biosynthesis protein"/>
    <property type="match status" value="1"/>
</dbReference>
<dbReference type="GO" id="GO:0009398">
    <property type="term" value="P:FMN biosynthetic process"/>
    <property type="evidence" value="ECO:0007669"/>
    <property type="project" value="UniProtKB-UniRule"/>
</dbReference>
<evidence type="ECO:0000256" key="7">
    <source>
        <dbReference type="ARBA" id="ARBA00022695"/>
    </source>
</evidence>
<evidence type="ECO:0000256" key="1">
    <source>
        <dbReference type="ARBA" id="ARBA00002121"/>
    </source>
</evidence>
<dbReference type="UniPathway" id="UPA00277">
    <property type="reaction ID" value="UER00407"/>
</dbReference>
<dbReference type="Pfam" id="PF01687">
    <property type="entry name" value="Flavokinase"/>
    <property type="match status" value="1"/>
</dbReference>
<dbReference type="InterPro" id="IPR015865">
    <property type="entry name" value="Riboflavin_kinase_bac/euk"/>
</dbReference>
<keyword evidence="18" id="KW-1185">Reference proteome</keyword>
<keyword evidence="12" id="KW-0511">Multifunctional enzyme</keyword>
<dbReference type="Gene3D" id="3.40.50.620">
    <property type="entry name" value="HUPs"/>
    <property type="match status" value="1"/>
</dbReference>
<comment type="catalytic activity">
    <reaction evidence="13 15">
        <text>riboflavin + ATP = FMN + ADP + H(+)</text>
        <dbReference type="Rhea" id="RHEA:14357"/>
        <dbReference type="ChEBI" id="CHEBI:15378"/>
        <dbReference type="ChEBI" id="CHEBI:30616"/>
        <dbReference type="ChEBI" id="CHEBI:57986"/>
        <dbReference type="ChEBI" id="CHEBI:58210"/>
        <dbReference type="ChEBI" id="CHEBI:456216"/>
        <dbReference type="EC" id="2.7.1.26"/>
    </reaction>
</comment>
<keyword evidence="6 15" id="KW-0808">Transferase</keyword>
<keyword evidence="5 15" id="KW-0288">FMN</keyword>
<organism evidence="17 18">
    <name type="scientific">Marinitenerispora sediminis</name>
    <dbReference type="NCBI Taxonomy" id="1931232"/>
    <lineage>
        <taxon>Bacteria</taxon>
        <taxon>Bacillati</taxon>
        <taxon>Actinomycetota</taxon>
        <taxon>Actinomycetes</taxon>
        <taxon>Streptosporangiales</taxon>
        <taxon>Nocardiopsidaceae</taxon>
        <taxon>Marinitenerispora</taxon>
    </lineage>
</organism>
<dbReference type="Proteomes" id="UP000253318">
    <property type="component" value="Unassembled WGS sequence"/>
</dbReference>
<comment type="caution">
    <text evidence="17">The sequence shown here is derived from an EMBL/GenBank/DDBJ whole genome shotgun (WGS) entry which is preliminary data.</text>
</comment>
<evidence type="ECO:0000256" key="9">
    <source>
        <dbReference type="ARBA" id="ARBA00022777"/>
    </source>
</evidence>
<evidence type="ECO:0000259" key="16">
    <source>
        <dbReference type="SMART" id="SM00904"/>
    </source>
</evidence>
<evidence type="ECO:0000313" key="17">
    <source>
        <dbReference type="EMBL" id="RCV58662.1"/>
    </source>
</evidence>
<dbReference type="SUPFAM" id="SSF52374">
    <property type="entry name" value="Nucleotidylyl transferase"/>
    <property type="match status" value="1"/>
</dbReference>
<accession>A0A368T5L0</accession>
<dbReference type="FunFam" id="3.40.50.620:FF:000021">
    <property type="entry name" value="Riboflavin biosynthesis protein"/>
    <property type="match status" value="1"/>
</dbReference>
<dbReference type="AlphaFoldDB" id="A0A368T5L0"/>
<evidence type="ECO:0000256" key="8">
    <source>
        <dbReference type="ARBA" id="ARBA00022741"/>
    </source>
</evidence>
<evidence type="ECO:0000256" key="2">
    <source>
        <dbReference type="ARBA" id="ARBA00004726"/>
    </source>
</evidence>
<keyword evidence="7 15" id="KW-0548">Nucleotidyltransferase</keyword>
<comment type="pathway">
    <text evidence="3 15">Cofactor biosynthesis; FMN biosynthesis; FMN from riboflavin (ATP route): step 1/1.</text>
</comment>
<keyword evidence="9 15" id="KW-0418">Kinase</keyword>
<evidence type="ECO:0000256" key="6">
    <source>
        <dbReference type="ARBA" id="ARBA00022679"/>
    </source>
</evidence>
<dbReference type="InterPro" id="IPR023465">
    <property type="entry name" value="Riboflavin_kinase_dom_sf"/>
</dbReference>
<keyword evidence="4 15" id="KW-0285">Flavoprotein</keyword>
<dbReference type="GO" id="GO:0003919">
    <property type="term" value="F:FMN adenylyltransferase activity"/>
    <property type="evidence" value="ECO:0007669"/>
    <property type="project" value="UniProtKB-UniRule"/>
</dbReference>
<evidence type="ECO:0000256" key="11">
    <source>
        <dbReference type="ARBA" id="ARBA00022840"/>
    </source>
</evidence>
<dbReference type="EC" id="2.7.7.2" evidence="15"/>
<dbReference type="NCBIfam" id="TIGR00083">
    <property type="entry name" value="ribF"/>
    <property type="match status" value="1"/>
</dbReference>
<comment type="pathway">
    <text evidence="2 15">Cofactor biosynthesis; FAD biosynthesis; FAD from FMN: step 1/1.</text>
</comment>
<evidence type="ECO:0000313" key="18">
    <source>
        <dbReference type="Proteomes" id="UP000253318"/>
    </source>
</evidence>
<gene>
    <name evidence="17" type="ORF">DEF24_12730</name>
</gene>
<dbReference type="InterPro" id="IPR023468">
    <property type="entry name" value="Riboflavin_kinase"/>
</dbReference>
<dbReference type="RefSeq" id="WP_114397607.1">
    <property type="nucleotide sequence ID" value="NZ_QEIM01000042.1"/>
</dbReference>
<dbReference type="SUPFAM" id="SSF82114">
    <property type="entry name" value="Riboflavin kinase-like"/>
    <property type="match status" value="1"/>
</dbReference>
<reference evidence="17 18" key="1">
    <citation type="submission" date="2018-04" db="EMBL/GenBank/DDBJ databases">
        <title>Novel actinobacteria from marine sediment.</title>
        <authorList>
            <person name="Ng Z.Y."/>
            <person name="Tan G.Y.A."/>
        </authorList>
    </citation>
    <scope>NUCLEOTIDE SEQUENCE [LARGE SCALE GENOMIC DNA]</scope>
    <source>
        <strain evidence="17 18">TPS81</strain>
    </source>
</reference>
<dbReference type="InterPro" id="IPR004821">
    <property type="entry name" value="Cyt_trans-like"/>
</dbReference>
<dbReference type="OrthoDB" id="9803667at2"/>
<dbReference type="InterPro" id="IPR002606">
    <property type="entry name" value="Riboflavin_kinase_bac"/>
</dbReference>
<keyword evidence="8 15" id="KW-0547">Nucleotide-binding</keyword>
<evidence type="ECO:0000256" key="10">
    <source>
        <dbReference type="ARBA" id="ARBA00022827"/>
    </source>
</evidence>
<dbReference type="CDD" id="cd02064">
    <property type="entry name" value="FAD_synthetase_N"/>
    <property type="match status" value="1"/>
</dbReference>
<dbReference type="NCBIfam" id="NF004160">
    <property type="entry name" value="PRK05627.1-3"/>
    <property type="match status" value="1"/>
</dbReference>
<dbReference type="GO" id="GO:0009231">
    <property type="term" value="P:riboflavin biosynthetic process"/>
    <property type="evidence" value="ECO:0007669"/>
    <property type="project" value="InterPro"/>
</dbReference>
<keyword evidence="11 15" id="KW-0067">ATP-binding</keyword>
<dbReference type="InterPro" id="IPR014729">
    <property type="entry name" value="Rossmann-like_a/b/a_fold"/>
</dbReference>
<sequence>MRGWHGQESEDAEPLGRGPAVVAVGVFDGVHRGHQEVLRRAGGHARRLGLPVVAVTFDPHPLAVLRPEAVPDALTTVRRRVELLRAHGAAEVDVLPFTPELARTPPDEFAAGVLADRWHAAAVVVGADFRFGHRAAGDVDELRTLGEKYHFTVDAVPLLGDPEPVSSNRVRAAVARGDVAGAAADLGREHRLEGVVVHGAARGRELLGFPTANLSGTPGAAVPADGVYAGWLSLLPEERGGAGARAESRWPAAVSVGTNPQFDGTVRTVEAYALDRDDLDLYGRAVAVEFTARIRGQQRFDSVDALIAAMDRDVDRAREILSRGQAPGDPDSP</sequence>
<evidence type="ECO:0000256" key="12">
    <source>
        <dbReference type="ARBA" id="ARBA00023268"/>
    </source>
</evidence>
<feature type="domain" description="Riboflavin kinase" evidence="16">
    <location>
        <begin position="185"/>
        <end position="322"/>
    </location>
</feature>
<evidence type="ECO:0000256" key="14">
    <source>
        <dbReference type="ARBA" id="ARBA00049494"/>
    </source>
</evidence>
<proteinExistence type="inferred from homology"/>
<comment type="similarity">
    <text evidence="15">Belongs to the ribF family.</text>
</comment>
<keyword evidence="10 15" id="KW-0274">FAD</keyword>
<dbReference type="Gene3D" id="2.40.30.30">
    <property type="entry name" value="Riboflavin kinase-like"/>
    <property type="match status" value="1"/>
</dbReference>
<evidence type="ECO:0000256" key="15">
    <source>
        <dbReference type="PIRNR" id="PIRNR004491"/>
    </source>
</evidence>
<comment type="function">
    <text evidence="1">Catalyzes the phosphorylation of riboflavin to FMN followed by the adenylation of FMN to FAD.</text>
</comment>
<dbReference type="EMBL" id="QEIN01000087">
    <property type="protein sequence ID" value="RCV58662.1"/>
    <property type="molecule type" value="Genomic_DNA"/>
</dbReference>
<dbReference type="UniPathway" id="UPA00276">
    <property type="reaction ID" value="UER00406"/>
</dbReference>
<evidence type="ECO:0000256" key="4">
    <source>
        <dbReference type="ARBA" id="ARBA00022630"/>
    </source>
</evidence>
<protein>
    <recommendedName>
        <fullName evidence="15">Riboflavin biosynthesis protein</fullName>
    </recommendedName>
    <domain>
        <recommendedName>
            <fullName evidence="15">Riboflavin kinase</fullName>
            <ecNumber evidence="15">2.7.1.26</ecNumber>
        </recommendedName>
        <alternativeName>
            <fullName evidence="15">Flavokinase</fullName>
        </alternativeName>
    </domain>
    <domain>
        <recommendedName>
            <fullName evidence="15">FMN adenylyltransferase</fullName>
            <ecNumber evidence="15">2.7.7.2</ecNumber>
        </recommendedName>
        <alternativeName>
            <fullName evidence="15">FAD pyrophosphorylase</fullName>
        </alternativeName>
        <alternativeName>
            <fullName evidence="15">FAD synthase</fullName>
        </alternativeName>
    </domain>
</protein>
<dbReference type="GO" id="GO:0005524">
    <property type="term" value="F:ATP binding"/>
    <property type="evidence" value="ECO:0007669"/>
    <property type="project" value="UniProtKB-UniRule"/>
</dbReference>
<dbReference type="EC" id="2.7.1.26" evidence="15"/>
<dbReference type="NCBIfam" id="TIGR00125">
    <property type="entry name" value="cyt_tran_rel"/>
    <property type="match status" value="1"/>
</dbReference>
<name>A0A368T5L0_9ACTN</name>
<evidence type="ECO:0000256" key="13">
    <source>
        <dbReference type="ARBA" id="ARBA00047880"/>
    </source>
</evidence>
<dbReference type="PANTHER" id="PTHR22749">
    <property type="entry name" value="RIBOFLAVIN KINASE/FMN ADENYLYLTRANSFERASE"/>
    <property type="match status" value="1"/>
</dbReference>
<evidence type="ECO:0000256" key="5">
    <source>
        <dbReference type="ARBA" id="ARBA00022643"/>
    </source>
</evidence>
<dbReference type="PANTHER" id="PTHR22749:SF6">
    <property type="entry name" value="RIBOFLAVIN KINASE"/>
    <property type="match status" value="1"/>
</dbReference>
<dbReference type="GO" id="GO:0008531">
    <property type="term" value="F:riboflavin kinase activity"/>
    <property type="evidence" value="ECO:0007669"/>
    <property type="project" value="UniProtKB-UniRule"/>
</dbReference>
<comment type="catalytic activity">
    <reaction evidence="14 15">
        <text>FMN + ATP + H(+) = FAD + diphosphate</text>
        <dbReference type="Rhea" id="RHEA:17237"/>
        <dbReference type="ChEBI" id="CHEBI:15378"/>
        <dbReference type="ChEBI" id="CHEBI:30616"/>
        <dbReference type="ChEBI" id="CHEBI:33019"/>
        <dbReference type="ChEBI" id="CHEBI:57692"/>
        <dbReference type="ChEBI" id="CHEBI:58210"/>
        <dbReference type="EC" id="2.7.7.2"/>
    </reaction>
</comment>
<dbReference type="Pfam" id="PF06574">
    <property type="entry name" value="FAD_syn"/>
    <property type="match status" value="1"/>
</dbReference>
<dbReference type="PIRSF" id="PIRSF004491">
    <property type="entry name" value="FAD_Synth"/>
    <property type="match status" value="1"/>
</dbReference>
<evidence type="ECO:0000256" key="3">
    <source>
        <dbReference type="ARBA" id="ARBA00005201"/>
    </source>
</evidence>
<dbReference type="SMART" id="SM00904">
    <property type="entry name" value="Flavokinase"/>
    <property type="match status" value="1"/>
</dbReference>